<evidence type="ECO:0000313" key="6">
    <source>
        <dbReference type="Proteomes" id="UP000618382"/>
    </source>
</evidence>
<feature type="region of interest" description="Disordered" evidence="1">
    <location>
        <begin position="94"/>
        <end position="125"/>
    </location>
</feature>
<evidence type="ECO:0000256" key="1">
    <source>
        <dbReference type="SAM" id="MobiDB-lite"/>
    </source>
</evidence>
<keyword evidence="6" id="KW-1185">Reference proteome</keyword>
<evidence type="ECO:0000313" key="5">
    <source>
        <dbReference type="Proteomes" id="UP000577956"/>
    </source>
</evidence>
<dbReference type="AlphaFoldDB" id="A0A7Y9JWL3"/>
<sequence>MTSRLPVDRGAYLRLRRRARLLTVAAVLPLALGAANVVAAALSDDPTVHRLGAWWFFQSALWLIGAGWVVQRAWRRSRAAQPHVQQLGDLGAARPSDEALGVPGLSTPAPPHLGLSGQVRPSPRW</sequence>
<dbReference type="RefSeq" id="WP_140457536.1">
    <property type="nucleotide sequence ID" value="NZ_BAABFI010000002.1"/>
</dbReference>
<dbReference type="Proteomes" id="UP000618382">
    <property type="component" value="Unassembled WGS sequence"/>
</dbReference>
<keyword evidence="2" id="KW-1133">Transmembrane helix</keyword>
<organism evidence="4 5">
    <name type="scientific">Cellulomonas oligotrophica</name>
    <dbReference type="NCBI Taxonomy" id="931536"/>
    <lineage>
        <taxon>Bacteria</taxon>
        <taxon>Bacillati</taxon>
        <taxon>Actinomycetota</taxon>
        <taxon>Actinomycetes</taxon>
        <taxon>Micrococcales</taxon>
        <taxon>Cellulomonadaceae</taxon>
        <taxon>Cellulomonas</taxon>
    </lineage>
</organism>
<dbReference type="EMBL" id="BONN01000001">
    <property type="protein sequence ID" value="GIG31206.1"/>
    <property type="molecule type" value="Genomic_DNA"/>
</dbReference>
<accession>A0A7Y9JWL3</accession>
<reference evidence="3 6" key="2">
    <citation type="submission" date="2021-01" db="EMBL/GenBank/DDBJ databases">
        <title>Whole genome shotgun sequence of Cellulomonas oligotrophica NBRC 109435.</title>
        <authorList>
            <person name="Komaki H."/>
            <person name="Tamura T."/>
        </authorList>
    </citation>
    <scope>NUCLEOTIDE SEQUENCE [LARGE SCALE GENOMIC DNA]</scope>
    <source>
        <strain evidence="3 6">NBRC 109435</strain>
    </source>
</reference>
<dbReference type="EMBL" id="JACCBK010000001">
    <property type="protein sequence ID" value="NYD85788.1"/>
    <property type="molecule type" value="Genomic_DNA"/>
</dbReference>
<keyword evidence="2" id="KW-0812">Transmembrane</keyword>
<reference evidence="4 5" key="1">
    <citation type="submission" date="2020-07" db="EMBL/GenBank/DDBJ databases">
        <title>Sequencing the genomes of 1000 actinobacteria strains.</title>
        <authorList>
            <person name="Klenk H.-P."/>
        </authorList>
    </citation>
    <scope>NUCLEOTIDE SEQUENCE [LARGE SCALE GENOMIC DNA]</scope>
    <source>
        <strain evidence="4 5">DSM 24482</strain>
    </source>
</reference>
<gene>
    <name evidence="4" type="ORF">BKA21_001337</name>
    <name evidence="3" type="ORF">Col01nite_03650</name>
</gene>
<evidence type="ECO:0000313" key="4">
    <source>
        <dbReference type="EMBL" id="NYD85788.1"/>
    </source>
</evidence>
<name>A0A7Y9JWL3_9CELL</name>
<evidence type="ECO:0000256" key="2">
    <source>
        <dbReference type="SAM" id="Phobius"/>
    </source>
</evidence>
<feature type="transmembrane region" description="Helical" evidence="2">
    <location>
        <begin position="53"/>
        <end position="70"/>
    </location>
</feature>
<keyword evidence="2" id="KW-0472">Membrane</keyword>
<dbReference type="Proteomes" id="UP000577956">
    <property type="component" value="Unassembled WGS sequence"/>
</dbReference>
<comment type="caution">
    <text evidence="4">The sequence shown here is derived from an EMBL/GenBank/DDBJ whole genome shotgun (WGS) entry which is preliminary data.</text>
</comment>
<proteinExistence type="predicted"/>
<protein>
    <submittedName>
        <fullName evidence="4">Uncharacterized protein</fullName>
    </submittedName>
</protein>
<evidence type="ECO:0000313" key="3">
    <source>
        <dbReference type="EMBL" id="GIG31206.1"/>
    </source>
</evidence>